<gene>
    <name evidence="1" type="primary">PO11_8</name>
    <name evidence="1" type="ORF">g.130635</name>
</gene>
<proteinExistence type="predicted"/>
<name>A0A2S2QJP0_9HEMI</name>
<evidence type="ECO:0000313" key="1">
    <source>
        <dbReference type="EMBL" id="MBY77911.1"/>
    </source>
</evidence>
<protein>
    <submittedName>
        <fullName evidence="1">Retrovirus-related Pol polyprotein from type-1 retrotransposable element R1</fullName>
    </submittedName>
</protein>
<sequence>MIINSTRELTEEDRQEQIKKERDTIYDAWQARWDTTDKGRWTYRFFPNIRKRMETPIWLNHNVVQFLSGHGDFRSKLYQFNLKDTPLCTCLQGDETPDHIIYECNIHLESRQRLELEVHRAGHIWPCEPHIFITTKALYKAFSSFAVEVLERKKSNEE</sequence>
<accession>A0A2S2QJP0</accession>
<dbReference type="AlphaFoldDB" id="A0A2S2QJP0"/>
<dbReference type="EMBL" id="GGMS01008708">
    <property type="protein sequence ID" value="MBY77911.1"/>
    <property type="molecule type" value="Transcribed_RNA"/>
</dbReference>
<organism evidence="1">
    <name type="scientific">Sipha flava</name>
    <name type="common">yellow sugarcane aphid</name>
    <dbReference type="NCBI Taxonomy" id="143950"/>
    <lineage>
        <taxon>Eukaryota</taxon>
        <taxon>Metazoa</taxon>
        <taxon>Ecdysozoa</taxon>
        <taxon>Arthropoda</taxon>
        <taxon>Hexapoda</taxon>
        <taxon>Insecta</taxon>
        <taxon>Pterygota</taxon>
        <taxon>Neoptera</taxon>
        <taxon>Paraneoptera</taxon>
        <taxon>Hemiptera</taxon>
        <taxon>Sternorrhyncha</taxon>
        <taxon>Aphidomorpha</taxon>
        <taxon>Aphidoidea</taxon>
        <taxon>Aphididae</taxon>
        <taxon>Sipha</taxon>
    </lineage>
</organism>
<reference evidence="1" key="1">
    <citation type="submission" date="2018-04" db="EMBL/GenBank/DDBJ databases">
        <title>Transcriptome assembly of Sipha flava.</title>
        <authorList>
            <person name="Scully E.D."/>
            <person name="Geib S.M."/>
            <person name="Palmer N.A."/>
            <person name="Koch K."/>
            <person name="Bradshaw J."/>
            <person name="Heng-Moss T."/>
            <person name="Sarath G."/>
        </authorList>
    </citation>
    <scope>NUCLEOTIDE SEQUENCE</scope>
</reference>